<organism evidence="3 4">
    <name type="scientific">Photobacterium marinum</name>
    <dbReference type="NCBI Taxonomy" id="1056511"/>
    <lineage>
        <taxon>Bacteria</taxon>
        <taxon>Pseudomonadati</taxon>
        <taxon>Pseudomonadota</taxon>
        <taxon>Gammaproteobacteria</taxon>
        <taxon>Vibrionales</taxon>
        <taxon>Vibrionaceae</taxon>
        <taxon>Photobacterium</taxon>
    </lineage>
</organism>
<feature type="domain" description="VanZ-like" evidence="2">
    <location>
        <begin position="12"/>
        <end position="81"/>
    </location>
</feature>
<keyword evidence="1" id="KW-1133">Transmembrane helix</keyword>
<feature type="transmembrane region" description="Helical" evidence="1">
    <location>
        <begin position="12"/>
        <end position="28"/>
    </location>
</feature>
<dbReference type="EMBL" id="AMZO01000006">
    <property type="protein sequence ID" value="ELR66765.1"/>
    <property type="molecule type" value="Genomic_DNA"/>
</dbReference>
<reference evidence="3 4" key="1">
    <citation type="submission" date="2012-12" db="EMBL/GenBank/DDBJ databases">
        <title>Genome Assembly of Photobacterium sp. AK15.</title>
        <authorList>
            <person name="Khatri I."/>
            <person name="Vaidya B."/>
            <person name="Srinivas T.N.R."/>
            <person name="Subramanian S."/>
            <person name="Pinnaka A."/>
        </authorList>
    </citation>
    <scope>NUCLEOTIDE SEQUENCE [LARGE SCALE GENOMIC DNA]</scope>
    <source>
        <strain evidence="3 4">AK15</strain>
    </source>
</reference>
<evidence type="ECO:0000313" key="3">
    <source>
        <dbReference type="EMBL" id="ELR66765.1"/>
    </source>
</evidence>
<feature type="transmembrane region" description="Helical" evidence="1">
    <location>
        <begin position="61"/>
        <end position="81"/>
    </location>
</feature>
<dbReference type="PATRIC" id="fig|1056511.3.peg.1292"/>
<keyword evidence="1" id="KW-0472">Membrane</keyword>
<sequence length="94" mass="10589">MAELPEVPGTDKTHHFIAYAALMFPVAFRKPKKWPLFGLLFIGWSGMIELIQPYVNRYGEWLDMAANTGGLICGFVLAWVISQMVSTEANELKL</sequence>
<gene>
    <name evidence="3" type="ORF">C942_04463</name>
</gene>
<evidence type="ECO:0000256" key="1">
    <source>
        <dbReference type="SAM" id="Phobius"/>
    </source>
</evidence>
<dbReference type="AlphaFoldDB" id="L8JD87"/>
<name>L8JD87_9GAMM</name>
<feature type="transmembrane region" description="Helical" evidence="1">
    <location>
        <begin position="35"/>
        <end position="55"/>
    </location>
</feature>
<keyword evidence="4" id="KW-1185">Reference proteome</keyword>
<keyword evidence="1" id="KW-0812">Transmembrane</keyword>
<evidence type="ECO:0000259" key="2">
    <source>
        <dbReference type="Pfam" id="PF04892"/>
    </source>
</evidence>
<dbReference type="Pfam" id="PF04892">
    <property type="entry name" value="VanZ"/>
    <property type="match status" value="1"/>
</dbReference>
<comment type="caution">
    <text evidence="3">The sequence shown here is derived from an EMBL/GenBank/DDBJ whole genome shotgun (WGS) entry which is preliminary data.</text>
</comment>
<evidence type="ECO:0000313" key="4">
    <source>
        <dbReference type="Proteomes" id="UP000011134"/>
    </source>
</evidence>
<dbReference type="InterPro" id="IPR006976">
    <property type="entry name" value="VanZ-like"/>
</dbReference>
<proteinExistence type="predicted"/>
<accession>L8JD87</accession>
<protein>
    <recommendedName>
        <fullName evidence="2">VanZ-like domain-containing protein</fullName>
    </recommendedName>
</protein>
<dbReference type="Proteomes" id="UP000011134">
    <property type="component" value="Unassembled WGS sequence"/>
</dbReference>